<protein>
    <submittedName>
        <fullName evidence="1">Uncharacterized protein</fullName>
    </submittedName>
</protein>
<organism evidence="1 2">
    <name type="scientific">Cephalotus follicularis</name>
    <name type="common">Albany pitcher plant</name>
    <dbReference type="NCBI Taxonomy" id="3775"/>
    <lineage>
        <taxon>Eukaryota</taxon>
        <taxon>Viridiplantae</taxon>
        <taxon>Streptophyta</taxon>
        <taxon>Embryophyta</taxon>
        <taxon>Tracheophyta</taxon>
        <taxon>Spermatophyta</taxon>
        <taxon>Magnoliopsida</taxon>
        <taxon>eudicotyledons</taxon>
        <taxon>Gunneridae</taxon>
        <taxon>Pentapetalae</taxon>
        <taxon>rosids</taxon>
        <taxon>fabids</taxon>
        <taxon>Oxalidales</taxon>
        <taxon>Cephalotaceae</taxon>
        <taxon>Cephalotus</taxon>
    </lineage>
</organism>
<gene>
    <name evidence="1" type="ORF">CFOL_v3_15279</name>
</gene>
<reference evidence="2" key="1">
    <citation type="submission" date="2016-04" db="EMBL/GenBank/DDBJ databases">
        <title>Cephalotus genome sequencing.</title>
        <authorList>
            <person name="Fukushima K."/>
            <person name="Hasebe M."/>
            <person name="Fang X."/>
        </authorList>
    </citation>
    <scope>NUCLEOTIDE SEQUENCE [LARGE SCALE GENOMIC DNA]</scope>
    <source>
        <strain evidence="2">cv. St1</strain>
    </source>
</reference>
<evidence type="ECO:0000313" key="2">
    <source>
        <dbReference type="Proteomes" id="UP000187406"/>
    </source>
</evidence>
<dbReference type="InParanoid" id="A0A1Q3BUY5"/>
<dbReference type="Proteomes" id="UP000187406">
    <property type="component" value="Unassembled WGS sequence"/>
</dbReference>
<feature type="non-terminal residue" evidence="1">
    <location>
        <position position="1"/>
    </location>
</feature>
<dbReference type="OrthoDB" id="1749752at2759"/>
<proteinExistence type="predicted"/>
<accession>A0A1Q3BUY5</accession>
<keyword evidence="2" id="KW-1185">Reference proteome</keyword>
<comment type="caution">
    <text evidence="1">The sequence shown here is derived from an EMBL/GenBank/DDBJ whole genome shotgun (WGS) entry which is preliminary data.</text>
</comment>
<dbReference type="EMBL" id="BDDD01000942">
    <property type="protein sequence ID" value="GAV71790.1"/>
    <property type="molecule type" value="Genomic_DNA"/>
</dbReference>
<evidence type="ECO:0000313" key="1">
    <source>
        <dbReference type="EMBL" id="GAV71790.1"/>
    </source>
</evidence>
<dbReference type="AlphaFoldDB" id="A0A1Q3BUY5"/>
<name>A0A1Q3BUY5_CEPFO</name>
<sequence length="153" mass="16069">DFPQTFKSNSKETGIFRLMPKMLALMAVQRQTAASRSARPEIRVQQGVEAEDPTTMFTKPNKFAHTPSFSVSIGQVGLDGDGGGGDAYAFGGGGDLDAFGGGGDLCAFGEGGGGQGTLSVELTKVKNRRLRIRSRAVVEAALETIFGMHTVAK</sequence>